<keyword evidence="1" id="KW-1133">Transmembrane helix</keyword>
<keyword evidence="1" id="KW-0812">Transmembrane</keyword>
<sequence>MPVELTCIPPRAKRQSAPSFKRWVILLVVLIMAGAGITAFFWPTSSPTHTATFWFCFLGIPSVIGGVAFAFRWLIYLAGEWLADGWDAAREWDLAQDIRSGQRSLGMFGYVVHLPHVISSESISQQMQVPEGIILPAKVDETGELLIHHASFSDMGLPVLVRVKERINSLLRETALQNVFQRMPQKSPLAVLFQFSPDISLSPEELAVIKQLVQNSIGFGNDSKLLIVFYVQIMPDDFIMQLHRF</sequence>
<dbReference type="RefSeq" id="WP_153251352.1">
    <property type="nucleotide sequence ID" value="NZ_CP011863.1"/>
</dbReference>
<evidence type="ECO:0000313" key="3">
    <source>
        <dbReference type="Proteomes" id="UP000255163"/>
    </source>
</evidence>
<proteinExistence type="predicted"/>
<protein>
    <submittedName>
        <fullName evidence="2">Uncharacterized protein</fullName>
    </submittedName>
</protein>
<evidence type="ECO:0000256" key="1">
    <source>
        <dbReference type="SAM" id="Phobius"/>
    </source>
</evidence>
<evidence type="ECO:0000313" key="2">
    <source>
        <dbReference type="EMBL" id="STD26858.1"/>
    </source>
</evidence>
<name>A0A376FLN9_ENTAS</name>
<gene>
    <name evidence="2" type="ORF">NCTC12123_05812</name>
</gene>
<keyword evidence="1" id="KW-0472">Membrane</keyword>
<organism evidence="2 3">
    <name type="scientific">Enterobacter asburiae</name>
    <dbReference type="NCBI Taxonomy" id="61645"/>
    <lineage>
        <taxon>Bacteria</taxon>
        <taxon>Pseudomonadati</taxon>
        <taxon>Pseudomonadota</taxon>
        <taxon>Gammaproteobacteria</taxon>
        <taxon>Enterobacterales</taxon>
        <taxon>Enterobacteriaceae</taxon>
        <taxon>Enterobacter</taxon>
        <taxon>Enterobacter cloacae complex</taxon>
    </lineage>
</organism>
<feature type="transmembrane region" description="Helical" evidence="1">
    <location>
        <begin position="23"/>
        <end position="45"/>
    </location>
</feature>
<dbReference type="AlphaFoldDB" id="A0A376FLN9"/>
<accession>A0A376FLN9</accession>
<dbReference type="Proteomes" id="UP000255163">
    <property type="component" value="Unassembled WGS sequence"/>
</dbReference>
<reference evidence="2 3" key="1">
    <citation type="submission" date="2018-06" db="EMBL/GenBank/DDBJ databases">
        <authorList>
            <consortium name="Pathogen Informatics"/>
            <person name="Doyle S."/>
        </authorList>
    </citation>
    <scope>NUCLEOTIDE SEQUENCE [LARGE SCALE GENOMIC DNA]</scope>
    <source>
        <strain evidence="2 3">NCTC12123</strain>
    </source>
</reference>
<dbReference type="EMBL" id="UFYI01000007">
    <property type="protein sequence ID" value="STD26858.1"/>
    <property type="molecule type" value="Genomic_DNA"/>
</dbReference>
<feature type="transmembrane region" description="Helical" evidence="1">
    <location>
        <begin position="51"/>
        <end position="75"/>
    </location>
</feature>